<keyword evidence="2" id="KW-1185">Reference proteome</keyword>
<comment type="caution">
    <text evidence="1">The sequence shown here is derived from an EMBL/GenBank/DDBJ whole genome shotgun (WGS) entry which is preliminary data.</text>
</comment>
<accession>A0A2C9ZKC4</accession>
<evidence type="ECO:0000313" key="2">
    <source>
        <dbReference type="Proteomes" id="UP000194632"/>
    </source>
</evidence>
<dbReference type="Proteomes" id="UP000194632">
    <property type="component" value="Unassembled WGS sequence"/>
</dbReference>
<dbReference type="AlphaFoldDB" id="A0A2C9ZKC4"/>
<gene>
    <name evidence="1" type="ORF">CA982_01085</name>
</gene>
<protein>
    <submittedName>
        <fullName evidence="1">Uncharacterized protein</fullName>
    </submittedName>
</protein>
<dbReference type="STRING" id="417102.CA982_01085"/>
<name>A0A2C9ZKC4_9ACTN</name>
<reference evidence="1 2" key="1">
    <citation type="submission" date="2017-05" db="EMBL/GenBank/DDBJ databases">
        <title>Biotechnological potential of actinobacteria isolated from South African environments.</title>
        <authorList>
            <person name="Le Roes-Hill M."/>
            <person name="Prins A."/>
            <person name="Durrell K.A."/>
        </authorList>
    </citation>
    <scope>NUCLEOTIDE SEQUENCE [LARGE SCALE GENOMIC DNA]</scope>
    <source>
        <strain evidence="1">BS2</strain>
    </source>
</reference>
<proteinExistence type="predicted"/>
<dbReference type="EMBL" id="NGFO01000001">
    <property type="protein sequence ID" value="OUC80977.1"/>
    <property type="molecule type" value="Genomic_DNA"/>
</dbReference>
<sequence length="153" mass="16008">MSGFMKGNAVKVSKSGMRTAVAGVLLSVAVATGGAVVAGPSAQAARIVETANPNVVIIELSHADTVTAAQLGAGHVINAVLGNDNWGVVLEDDSRYRAGSYYRPSKRTIWNNVTGQQVISEAAAHPGGRVVLAVYVDRSKSLNGQPLWVQQIW</sequence>
<organism evidence="1 2">
    <name type="scientific">Gordonia lacunae</name>
    <dbReference type="NCBI Taxonomy" id="417102"/>
    <lineage>
        <taxon>Bacteria</taxon>
        <taxon>Bacillati</taxon>
        <taxon>Actinomycetota</taxon>
        <taxon>Actinomycetes</taxon>
        <taxon>Mycobacteriales</taxon>
        <taxon>Gordoniaceae</taxon>
        <taxon>Gordonia</taxon>
    </lineage>
</organism>
<evidence type="ECO:0000313" key="1">
    <source>
        <dbReference type="EMBL" id="OUC80977.1"/>
    </source>
</evidence>